<evidence type="ECO:0000313" key="2">
    <source>
        <dbReference type="EMBL" id="AFZ70034.1"/>
    </source>
</evidence>
<dbReference type="CDD" id="cd04179">
    <property type="entry name" value="DPM_DPG-synthase_like"/>
    <property type="match status" value="1"/>
</dbReference>
<evidence type="ECO:0000259" key="1">
    <source>
        <dbReference type="Pfam" id="PF00535"/>
    </source>
</evidence>
<keyword evidence="3" id="KW-1185">Reference proteome</keyword>
<dbReference type="Gene3D" id="3.90.550.10">
    <property type="entry name" value="Spore Coat Polysaccharide Biosynthesis Protein SpsA, Chain A"/>
    <property type="match status" value="1"/>
</dbReference>
<dbReference type="eggNOG" id="arCOG00895">
    <property type="taxonomic scope" value="Archaea"/>
</dbReference>
<dbReference type="Pfam" id="PF00535">
    <property type="entry name" value="Glycos_transf_2"/>
    <property type="match status" value="1"/>
</dbReference>
<dbReference type="InterPro" id="IPR029044">
    <property type="entry name" value="Nucleotide-diphossugar_trans"/>
</dbReference>
<dbReference type="InParanoid" id="L0A9D5"/>
<dbReference type="OrthoDB" id="11098at2157"/>
<organism evidence="2 3">
    <name type="scientific">Caldisphaera lagunensis (strain DSM 15908 / JCM 11604 / ANMR 0165 / IC-154)</name>
    <dbReference type="NCBI Taxonomy" id="1056495"/>
    <lineage>
        <taxon>Archaea</taxon>
        <taxon>Thermoproteota</taxon>
        <taxon>Thermoprotei</taxon>
        <taxon>Acidilobales</taxon>
        <taxon>Caldisphaeraceae</taxon>
        <taxon>Caldisphaera</taxon>
    </lineage>
</organism>
<dbReference type="KEGG" id="clg:Calag_0252"/>
<proteinExistence type="predicted"/>
<feature type="domain" description="Glycosyltransferase 2-like" evidence="1">
    <location>
        <begin position="7"/>
        <end position="119"/>
    </location>
</feature>
<evidence type="ECO:0000313" key="3">
    <source>
        <dbReference type="Proteomes" id="UP000010469"/>
    </source>
</evidence>
<dbReference type="HOGENOM" id="CLU_1259044_0_0_2"/>
<dbReference type="AlphaFoldDB" id="L0A9D5"/>
<accession>L0A9D5</accession>
<protein>
    <submittedName>
        <fullName evidence="2">Glycosyl transferase</fullName>
    </submittedName>
</protein>
<dbReference type="STRING" id="1056495.Calag_0252"/>
<dbReference type="GO" id="GO:0016740">
    <property type="term" value="F:transferase activity"/>
    <property type="evidence" value="ECO:0007669"/>
    <property type="project" value="UniProtKB-KW"/>
</dbReference>
<dbReference type="Proteomes" id="UP000010469">
    <property type="component" value="Chromosome"/>
</dbReference>
<keyword evidence="2" id="KW-0808">Transferase</keyword>
<dbReference type="RefSeq" id="WP_015231932.1">
    <property type="nucleotide sequence ID" value="NC_019791.1"/>
</dbReference>
<gene>
    <name evidence="2" type="ordered locus">Calag_0252</name>
</gene>
<dbReference type="GeneID" id="14211512"/>
<dbReference type="PANTHER" id="PTHR48090">
    <property type="entry name" value="UNDECAPRENYL-PHOSPHATE 4-DEOXY-4-FORMAMIDO-L-ARABINOSE TRANSFERASE-RELATED"/>
    <property type="match status" value="1"/>
</dbReference>
<dbReference type="EMBL" id="CP003378">
    <property type="protein sequence ID" value="AFZ70034.1"/>
    <property type="molecule type" value="Genomic_DNA"/>
</dbReference>
<dbReference type="InterPro" id="IPR001173">
    <property type="entry name" value="Glyco_trans_2-like"/>
</dbReference>
<name>L0A9D5_CALLD</name>
<sequence length="219" mass="25081">MTYNEISVVTTTYNEEENIGELIKRIRGLGFKVYMIVVDDSSTDNTAKISYMLANKTIVKKREGQTIGLWYGILNSKDNIVVTIDADLENPPELIPFMLNEFIKNDCGVLVASRDRLPRFSEKMSSKIFKKIIKVNDVYSNFRIYKKQCLNGFTPRLGETFGLELLLFLKKNKCKFCEFTYHAPPRRANPRIGGKVKANIRALNSTLKSLIGDLIYYRG</sequence>
<reference evidence="3" key="1">
    <citation type="submission" date="2012-03" db="EMBL/GenBank/DDBJ databases">
        <title>Complete genome of Caldisphaera lagunensis DSM 15908.</title>
        <authorList>
            <person name="Lucas S."/>
            <person name="Copeland A."/>
            <person name="Lapidus A."/>
            <person name="Glavina del Rio T."/>
            <person name="Dalin E."/>
            <person name="Tice H."/>
            <person name="Bruce D."/>
            <person name="Goodwin L."/>
            <person name="Pitluck S."/>
            <person name="Peters L."/>
            <person name="Mikhailova N."/>
            <person name="Teshima H."/>
            <person name="Kyrpides N."/>
            <person name="Mavromatis K."/>
            <person name="Ivanova N."/>
            <person name="Brettin T."/>
            <person name="Detter J.C."/>
            <person name="Han C."/>
            <person name="Larimer F."/>
            <person name="Land M."/>
            <person name="Hauser L."/>
            <person name="Markowitz V."/>
            <person name="Cheng J.-F."/>
            <person name="Hugenholtz P."/>
            <person name="Woyke T."/>
            <person name="Wu D."/>
            <person name="Spring S."/>
            <person name="Schroeder M."/>
            <person name="Brambilla E."/>
            <person name="Klenk H.-P."/>
            <person name="Eisen J.A."/>
        </authorList>
    </citation>
    <scope>NUCLEOTIDE SEQUENCE [LARGE SCALE GENOMIC DNA]</scope>
    <source>
        <strain evidence="3">DSM 15908 / JCM 11604 / IC-154</strain>
    </source>
</reference>
<dbReference type="InterPro" id="IPR050256">
    <property type="entry name" value="Glycosyltransferase_2"/>
</dbReference>
<dbReference type="SUPFAM" id="SSF53448">
    <property type="entry name" value="Nucleotide-diphospho-sugar transferases"/>
    <property type="match status" value="1"/>
</dbReference>